<dbReference type="SUPFAM" id="SSF51905">
    <property type="entry name" value="FAD/NAD(P)-binding domain"/>
    <property type="match status" value="1"/>
</dbReference>
<keyword evidence="3 5" id="KW-0125">Carotenoid biosynthesis</keyword>
<keyword evidence="8" id="KW-1185">Reference proteome</keyword>
<dbReference type="RefSeq" id="WP_152572299.1">
    <property type="nucleotide sequence ID" value="NZ_VIKU02000001.1"/>
</dbReference>
<evidence type="ECO:0000256" key="5">
    <source>
        <dbReference type="RuleBase" id="RU362075"/>
    </source>
</evidence>
<comment type="pathway">
    <text evidence="1 5">Carotenoid biosynthesis.</text>
</comment>
<gene>
    <name evidence="7" type="primary">crtI</name>
    <name evidence="7" type="ORF">FK220_000335</name>
</gene>
<dbReference type="Pfam" id="PF01593">
    <property type="entry name" value="Amino_oxidase"/>
    <property type="match status" value="1"/>
</dbReference>
<dbReference type="NCBIfam" id="NF042421">
    <property type="entry name" value="hydcarot_desat_CrtD"/>
    <property type="match status" value="1"/>
</dbReference>
<name>A0A967E8P8_9FLAO</name>
<dbReference type="InterPro" id="IPR054840">
    <property type="entry name" value="hydcarot_desat_CrtD"/>
</dbReference>
<evidence type="ECO:0000313" key="8">
    <source>
        <dbReference type="Proteomes" id="UP000707206"/>
    </source>
</evidence>
<sequence length="488" mass="55741">MTKALIVGAGIGGIATALRLRKKGYDVTVLEANDYPGGKLHAIDLKGYRFDLGPSLFTMPQYVTELFELYGLQPSEWFQYHRKEVVCNYFWEDGVRFSAFADKTDFIHNAAKTFNEAPEHLQKYLDRNRKKYDLTAGLFLEKSLHKLNTYLSADTMKAMARLGSLDVASTLNRTNERTFKNSKLVQLFNRYATYNGSSPYKTPGIMSMIPHLEMHYGTFYPKGGMHRISQSLFELGQSKGIDFKFNEKVHEIVVENGKATGVITENSTYLSDIVVSNMDIYPTYKKLLKSQKHPKKVLEQERSSSALIFYWGISREFPELDLHNILFTKDYPREFRAIFEKRTLFEDPTVYINITSKEEKTDAPQRHENWFVMINAPGNHGQDWEALKKRARQQIIEKINRVLKIDLEKLITVEHILDPVGIENDTSSYRGALYGAASNNQFAAFLRHPNFSRKIKNLYFCGGSVHPGGGIPLCLLSAKIVGDLVPEV</sequence>
<evidence type="ECO:0000256" key="2">
    <source>
        <dbReference type="ARBA" id="ARBA00006046"/>
    </source>
</evidence>
<evidence type="ECO:0000313" key="7">
    <source>
        <dbReference type="EMBL" id="NHF57766.1"/>
    </source>
</evidence>
<dbReference type="AlphaFoldDB" id="A0A967E8P8"/>
<comment type="caution">
    <text evidence="7">The sequence shown here is derived from an EMBL/GenBank/DDBJ whole genome shotgun (WGS) entry which is preliminary data.</text>
</comment>
<dbReference type="PANTHER" id="PTHR43734">
    <property type="entry name" value="PHYTOENE DESATURASE"/>
    <property type="match status" value="1"/>
</dbReference>
<evidence type="ECO:0000256" key="1">
    <source>
        <dbReference type="ARBA" id="ARBA00004829"/>
    </source>
</evidence>
<reference evidence="7" key="2">
    <citation type="submission" date="2020-03" db="EMBL/GenBank/DDBJ databases">
        <title>Flavobacteriaceae bacterium strain TP-CH-4, a member of the family Flavobacteriaceae isolated from a deep-sea seamount.</title>
        <authorList>
            <person name="Zhang D.-C."/>
        </authorList>
    </citation>
    <scope>NUCLEOTIDE SEQUENCE</scope>
    <source>
        <strain evidence="7">TP-CH-4</strain>
    </source>
</reference>
<proteinExistence type="inferred from homology"/>
<dbReference type="NCBIfam" id="TIGR02734">
    <property type="entry name" value="crtI_fam"/>
    <property type="match status" value="1"/>
</dbReference>
<evidence type="ECO:0000259" key="6">
    <source>
        <dbReference type="Pfam" id="PF01593"/>
    </source>
</evidence>
<dbReference type="EMBL" id="VIKU02000001">
    <property type="protein sequence ID" value="NHF57766.1"/>
    <property type="molecule type" value="Genomic_DNA"/>
</dbReference>
<keyword evidence="4 5" id="KW-0560">Oxidoreductase</keyword>
<dbReference type="InterPro" id="IPR014105">
    <property type="entry name" value="Carotenoid/retinoid_OxRdtase"/>
</dbReference>
<organism evidence="7 8">
    <name type="scientific">Pelagihabitans pacificus</name>
    <dbReference type="NCBI Taxonomy" id="2696054"/>
    <lineage>
        <taxon>Bacteria</taxon>
        <taxon>Pseudomonadati</taxon>
        <taxon>Bacteroidota</taxon>
        <taxon>Flavobacteriia</taxon>
        <taxon>Flavobacteriales</taxon>
        <taxon>Flavobacteriaceae</taxon>
        <taxon>Pelagihabitans</taxon>
    </lineage>
</organism>
<protein>
    <submittedName>
        <fullName evidence="7">Phytoene desaturase</fullName>
    </submittedName>
</protein>
<dbReference type="Gene3D" id="3.50.50.60">
    <property type="entry name" value="FAD/NAD(P)-binding domain"/>
    <property type="match status" value="2"/>
</dbReference>
<accession>A0A967E8P8</accession>
<comment type="similarity">
    <text evidence="2 5">Belongs to the carotenoid/retinoid oxidoreductase family.</text>
</comment>
<evidence type="ECO:0000256" key="3">
    <source>
        <dbReference type="ARBA" id="ARBA00022746"/>
    </source>
</evidence>
<feature type="domain" description="Amine oxidase" evidence="6">
    <location>
        <begin position="11"/>
        <end position="480"/>
    </location>
</feature>
<reference evidence="7" key="1">
    <citation type="submission" date="2019-07" db="EMBL/GenBank/DDBJ databases">
        <authorList>
            <person name="De-Chao Zhang Q."/>
        </authorList>
    </citation>
    <scope>NUCLEOTIDE SEQUENCE</scope>
    <source>
        <strain evidence="7">TP-CH-4</strain>
    </source>
</reference>
<dbReference type="InterPro" id="IPR036188">
    <property type="entry name" value="FAD/NAD-bd_sf"/>
</dbReference>
<dbReference type="PANTHER" id="PTHR43734:SF7">
    <property type="entry name" value="4,4'-DIAPONEUROSPORENE OXYGENASE"/>
    <property type="match status" value="1"/>
</dbReference>
<dbReference type="GO" id="GO:0016491">
    <property type="term" value="F:oxidoreductase activity"/>
    <property type="evidence" value="ECO:0007669"/>
    <property type="project" value="UniProtKB-KW"/>
</dbReference>
<dbReference type="GO" id="GO:0016117">
    <property type="term" value="P:carotenoid biosynthetic process"/>
    <property type="evidence" value="ECO:0007669"/>
    <property type="project" value="UniProtKB-KW"/>
</dbReference>
<dbReference type="InterPro" id="IPR002937">
    <property type="entry name" value="Amino_oxidase"/>
</dbReference>
<dbReference type="Proteomes" id="UP000707206">
    <property type="component" value="Unassembled WGS sequence"/>
</dbReference>
<evidence type="ECO:0000256" key="4">
    <source>
        <dbReference type="ARBA" id="ARBA00023002"/>
    </source>
</evidence>